<dbReference type="SUPFAM" id="SSF57667">
    <property type="entry name" value="beta-beta-alpha zinc fingers"/>
    <property type="match status" value="1"/>
</dbReference>
<keyword evidence="5" id="KW-0862">Zinc</keyword>
<evidence type="ECO:0000256" key="1">
    <source>
        <dbReference type="ARBA" id="ARBA00004123"/>
    </source>
</evidence>
<keyword evidence="3" id="KW-0677">Repeat</keyword>
<evidence type="ECO:0000259" key="9">
    <source>
        <dbReference type="PROSITE" id="PS50157"/>
    </source>
</evidence>
<evidence type="ECO:0000256" key="7">
    <source>
        <dbReference type="PROSITE-ProRule" id="PRU00042"/>
    </source>
</evidence>
<keyword evidence="4 7" id="KW-0863">Zinc-finger</keyword>
<feature type="domain" description="C2H2-type" evidence="9">
    <location>
        <begin position="215"/>
        <end position="243"/>
    </location>
</feature>
<dbReference type="InterPro" id="IPR050888">
    <property type="entry name" value="ZnF_C2H2-type_TF"/>
</dbReference>
<dbReference type="PROSITE" id="PS00028">
    <property type="entry name" value="ZINC_FINGER_C2H2_1"/>
    <property type="match status" value="4"/>
</dbReference>
<dbReference type="GO" id="GO:0005634">
    <property type="term" value="C:nucleus"/>
    <property type="evidence" value="ECO:0007669"/>
    <property type="project" value="UniProtKB-SubCell"/>
</dbReference>
<evidence type="ECO:0000256" key="8">
    <source>
        <dbReference type="SAM" id="MobiDB-lite"/>
    </source>
</evidence>
<evidence type="ECO:0000256" key="2">
    <source>
        <dbReference type="ARBA" id="ARBA00022723"/>
    </source>
</evidence>
<dbReference type="Proteomes" id="UP000593567">
    <property type="component" value="Unassembled WGS sequence"/>
</dbReference>
<dbReference type="GO" id="GO:0008270">
    <property type="term" value="F:zinc ion binding"/>
    <property type="evidence" value="ECO:0007669"/>
    <property type="project" value="UniProtKB-KW"/>
</dbReference>
<comment type="caution">
    <text evidence="10">The sequence shown here is derived from an EMBL/GenBank/DDBJ whole genome shotgun (WGS) entry which is preliminary data.</text>
</comment>
<protein>
    <recommendedName>
        <fullName evidence="9">C2H2-type domain-containing protein</fullName>
    </recommendedName>
</protein>
<dbReference type="AlphaFoldDB" id="A0A7J7JJ08"/>
<dbReference type="PANTHER" id="PTHR24406">
    <property type="entry name" value="TRANSCRIPTIONAL REPRESSOR CTCFL-RELATED"/>
    <property type="match status" value="1"/>
</dbReference>
<accession>A0A7J7JJ08</accession>
<dbReference type="OrthoDB" id="6077919at2759"/>
<feature type="domain" description="C2H2-type" evidence="9">
    <location>
        <begin position="185"/>
        <end position="214"/>
    </location>
</feature>
<dbReference type="Gene3D" id="3.30.160.60">
    <property type="entry name" value="Classic Zinc Finger"/>
    <property type="match status" value="2"/>
</dbReference>
<keyword evidence="11" id="KW-1185">Reference proteome</keyword>
<evidence type="ECO:0000313" key="11">
    <source>
        <dbReference type="Proteomes" id="UP000593567"/>
    </source>
</evidence>
<organism evidence="10 11">
    <name type="scientific">Bugula neritina</name>
    <name type="common">Brown bryozoan</name>
    <name type="synonym">Sertularia neritina</name>
    <dbReference type="NCBI Taxonomy" id="10212"/>
    <lineage>
        <taxon>Eukaryota</taxon>
        <taxon>Metazoa</taxon>
        <taxon>Spiralia</taxon>
        <taxon>Lophotrochozoa</taxon>
        <taxon>Bryozoa</taxon>
        <taxon>Gymnolaemata</taxon>
        <taxon>Cheilostomatida</taxon>
        <taxon>Flustrina</taxon>
        <taxon>Buguloidea</taxon>
        <taxon>Bugulidae</taxon>
        <taxon>Bugula</taxon>
    </lineage>
</organism>
<sequence>MYLKKSLDQIPVGVTSGCESNTTCSEVDNNFQVGRTATHNETTLSENNFKDKNLNEHTENQTMMNNEAKSLTKTRISVENESLKMTESKIVVCQKLSISCEICGEKFEHELLKEIHMKACHVIDELLLCPQCNENVEFSKWRRHQKQHKDDLTAKPYCEKCKKYYKSARNLGDHIREVHNKGKNYICPIATCRKVFKRQRNLNVHMERHAGKLNHLCQCCGQGYTTRTALIKHIQTKHSHDKDADKEESVKLTVSKAEIVTSSENAVSSERAAADELITADGTTTTAPHITQRNDSLLQYLGGVSFQTAEKLEAETAAEEFLVNGDAMVKESVISDGMPHASTRREDSLIQYLTSGSFQSDMINDQLVESDDHLVSSEANERSTQRADSLLQYLNGDFGQSSALGLLLRSDSNAPFTPDNNLPVSQSANMPLAQMGNIHNSQVENTPVNQSGNILPHQDGNLLMNQNHNMSMIQNGNIPVIQGGNVPVILHNNDYTMVQNSNIPRLPVMQSDIMSSVRGGDRVLVQSAHAPVLQNDNIMTTQVSNMPVNLCNQTLMTQSEDTKFLESGDINNSKQASIDGTKRADSLQLYLESQAALTSQSVDHSSRKHYQNLEASTPSREDSLTTYLAEASRLLQADEDSKSLSHMTKRPKLHRDSHVLSFNIPPPPLDSQQMEKSRPVTLSNTQTTQNSANMFLVNKPANLYMKPTYSEDMKAVLEDIGLVEFPTETSKKSTFTPGDVNSQVVKLQSGTNEIADNS</sequence>
<keyword evidence="6" id="KW-0539">Nucleus</keyword>
<dbReference type="SMART" id="SM00355">
    <property type="entry name" value="ZnF_C2H2"/>
    <property type="match status" value="5"/>
</dbReference>
<evidence type="ECO:0000256" key="4">
    <source>
        <dbReference type="ARBA" id="ARBA00022771"/>
    </source>
</evidence>
<evidence type="ECO:0000256" key="3">
    <source>
        <dbReference type="ARBA" id="ARBA00022737"/>
    </source>
</evidence>
<name>A0A7J7JJ08_BUGNE</name>
<dbReference type="InterPro" id="IPR036236">
    <property type="entry name" value="Znf_C2H2_sf"/>
</dbReference>
<gene>
    <name evidence="10" type="ORF">EB796_016054</name>
</gene>
<dbReference type="EMBL" id="VXIV02002437">
    <property type="protein sequence ID" value="KAF6025803.1"/>
    <property type="molecule type" value="Genomic_DNA"/>
</dbReference>
<proteinExistence type="predicted"/>
<evidence type="ECO:0000313" key="10">
    <source>
        <dbReference type="EMBL" id="KAF6025803.1"/>
    </source>
</evidence>
<feature type="domain" description="C2H2-type" evidence="9">
    <location>
        <begin position="156"/>
        <end position="184"/>
    </location>
</feature>
<feature type="region of interest" description="Disordered" evidence="8">
    <location>
        <begin position="598"/>
        <end position="623"/>
    </location>
</feature>
<dbReference type="InterPro" id="IPR013087">
    <property type="entry name" value="Znf_C2H2_type"/>
</dbReference>
<dbReference type="PROSITE" id="PS50157">
    <property type="entry name" value="ZINC_FINGER_C2H2_2"/>
    <property type="match status" value="3"/>
</dbReference>
<evidence type="ECO:0000256" key="6">
    <source>
        <dbReference type="ARBA" id="ARBA00023242"/>
    </source>
</evidence>
<keyword evidence="2" id="KW-0479">Metal-binding</keyword>
<reference evidence="10" key="1">
    <citation type="submission" date="2020-06" db="EMBL/GenBank/DDBJ databases">
        <title>Draft genome of Bugula neritina, a colonial animal packing powerful symbionts and potential medicines.</title>
        <authorList>
            <person name="Rayko M."/>
        </authorList>
    </citation>
    <scope>NUCLEOTIDE SEQUENCE [LARGE SCALE GENOMIC DNA]</scope>
    <source>
        <strain evidence="10">Kwan_BN1</strain>
    </source>
</reference>
<evidence type="ECO:0000256" key="5">
    <source>
        <dbReference type="ARBA" id="ARBA00022833"/>
    </source>
</evidence>
<dbReference type="Pfam" id="PF00096">
    <property type="entry name" value="zf-C2H2"/>
    <property type="match status" value="1"/>
</dbReference>
<comment type="subcellular location">
    <subcellularLocation>
        <location evidence="1">Nucleus</location>
    </subcellularLocation>
</comment>